<dbReference type="Proteomes" id="UP000232488">
    <property type="component" value="Segment"/>
</dbReference>
<keyword evidence="1" id="KW-1133">Transmembrane helix</keyword>
<feature type="transmembrane region" description="Helical" evidence="1">
    <location>
        <begin position="12"/>
        <end position="30"/>
    </location>
</feature>
<protein>
    <submittedName>
        <fullName evidence="2">Uncharacterized protein</fullName>
    </submittedName>
</protein>
<keyword evidence="1" id="KW-0812">Transmembrane</keyword>
<evidence type="ECO:0000313" key="3">
    <source>
        <dbReference type="Proteomes" id="UP000232488"/>
    </source>
</evidence>
<feature type="transmembrane region" description="Helical" evidence="1">
    <location>
        <begin position="42"/>
        <end position="60"/>
    </location>
</feature>
<keyword evidence="1" id="KW-0472">Membrane</keyword>
<gene>
    <name evidence="2" type="primary">HaV53_ORF94</name>
</gene>
<name>A0A1C9C562_HAV01</name>
<evidence type="ECO:0000313" key="2">
    <source>
        <dbReference type="EMBL" id="AOM63425.1"/>
    </source>
</evidence>
<keyword evidence="3" id="KW-1185">Reference proteome</keyword>
<evidence type="ECO:0000256" key="1">
    <source>
        <dbReference type="SAM" id="Phobius"/>
    </source>
</evidence>
<sequence>MFNLQFNNNKTKGYFLLYNAIFALIVVLFYNKNNNSLSPSNWFIIYSFMFVSNVIIFNHINNASSKNSQMNTTVSDVNNTNTNTEGWRDSKNRNVKNVNTRKEKYENVQEEDTYGNTDERQLSDYTTERIFNDSSSDFVMNDRLETKLPDYDFENFASFMMKDFPSNNCKHGSIHRNSHFNQDCYPQEQKKNNIEL</sequence>
<accession>A0A1C9C562</accession>
<proteinExistence type="predicted"/>
<dbReference type="GeneID" id="37618475"/>
<organismHost>
    <name type="scientific">Heterosigma akashiwo</name>
    <name type="common">Chromophytic alga</name>
    <name type="synonym">Heterosigma carterae</name>
    <dbReference type="NCBI Taxonomy" id="2829"/>
</organismHost>
<dbReference type="KEGG" id="vg:37618475"/>
<dbReference type="RefSeq" id="YP_009507491.1">
    <property type="nucleotide sequence ID" value="NC_038553.1"/>
</dbReference>
<reference evidence="2 3" key="1">
    <citation type="submission" date="2016-03" db="EMBL/GenBank/DDBJ databases">
        <title>Genome sequences of a Phycodnavirus, Heterosigma akashiwo virus strain 53.</title>
        <authorList>
            <person name="Ueki S."/>
            <person name="Ogura Y."/>
            <person name="Hayashi T."/>
        </authorList>
    </citation>
    <scope>NUCLEOTIDE SEQUENCE [LARGE SCALE GENOMIC DNA]</scope>
    <source>
        <strain evidence="2">HaV53</strain>
    </source>
</reference>
<organism evidence="2 3">
    <name type="scientific">Heterosigma akashiwo virus 01</name>
    <name type="common">HaV01</name>
    <dbReference type="NCBI Taxonomy" id="97195"/>
    <lineage>
        <taxon>Viruses</taxon>
        <taxon>Varidnaviria</taxon>
        <taxon>Bamfordvirae</taxon>
        <taxon>Nucleocytoviricota</taxon>
        <taxon>Megaviricetes</taxon>
        <taxon>Algavirales</taxon>
        <taxon>Phycodnaviridae</taxon>
        <taxon>Raphidovirus</taxon>
        <taxon>Raphidovirus japonicum</taxon>
    </lineage>
</organism>
<dbReference type="EMBL" id="KX008963">
    <property type="protein sequence ID" value="AOM63425.1"/>
    <property type="molecule type" value="Genomic_DNA"/>
</dbReference>